<proteinExistence type="predicted"/>
<dbReference type="Pfam" id="PF21989">
    <property type="entry name" value="RA_2"/>
    <property type="match status" value="1"/>
</dbReference>
<dbReference type="InterPro" id="IPR041794">
    <property type="entry name" value="MyoVII_FERM_C2"/>
</dbReference>
<dbReference type="CDD" id="cd14473">
    <property type="entry name" value="FERM_B-lobe"/>
    <property type="match status" value="1"/>
</dbReference>
<feature type="domain" description="FERM" evidence="1">
    <location>
        <begin position="25"/>
        <end position="319"/>
    </location>
</feature>
<dbReference type="AlphaFoldDB" id="A0A1X7V1G8"/>
<dbReference type="PANTHER" id="PTHR22692:SF33">
    <property type="entry name" value="MYOSIN"/>
    <property type="match status" value="1"/>
</dbReference>
<dbReference type="SUPFAM" id="SSF54236">
    <property type="entry name" value="Ubiquitin-like"/>
    <property type="match status" value="1"/>
</dbReference>
<dbReference type="InterPro" id="IPR051567">
    <property type="entry name" value="Unconventional_Myosin_ATPase"/>
</dbReference>
<dbReference type="InterPro" id="IPR011993">
    <property type="entry name" value="PH-like_dom_sf"/>
</dbReference>
<dbReference type="InterPro" id="IPR035963">
    <property type="entry name" value="FERM_2"/>
</dbReference>
<protein>
    <recommendedName>
        <fullName evidence="1">FERM domain-containing protein</fullName>
    </recommendedName>
</protein>
<dbReference type="SUPFAM" id="SSF50729">
    <property type="entry name" value="PH domain-like"/>
    <property type="match status" value="1"/>
</dbReference>
<dbReference type="InterPro" id="IPR019749">
    <property type="entry name" value="Band_41_domain"/>
</dbReference>
<dbReference type="Gene3D" id="3.10.20.90">
    <property type="entry name" value="Phosphatidylinositol 3-kinase Catalytic Subunit, Chain A, domain 1"/>
    <property type="match status" value="1"/>
</dbReference>
<dbReference type="Gene3D" id="2.30.29.30">
    <property type="entry name" value="Pleckstrin-homology domain (PH domain)/Phosphotyrosine-binding domain (PTB)"/>
    <property type="match status" value="1"/>
</dbReference>
<dbReference type="PANTHER" id="PTHR22692">
    <property type="entry name" value="MYOSIN VII, XV"/>
    <property type="match status" value="1"/>
</dbReference>
<dbReference type="InterPro" id="IPR029071">
    <property type="entry name" value="Ubiquitin-like_domsf"/>
</dbReference>
<dbReference type="STRING" id="400682.A0A1X7V1G8"/>
<dbReference type="OrthoDB" id="6108017at2759"/>
<dbReference type="GO" id="GO:0005737">
    <property type="term" value="C:cytoplasm"/>
    <property type="evidence" value="ECO:0007669"/>
    <property type="project" value="UniProtKB-SubCell"/>
</dbReference>
<dbReference type="Pfam" id="PF02174">
    <property type="entry name" value="IRS"/>
    <property type="match status" value="1"/>
</dbReference>
<evidence type="ECO:0000313" key="2">
    <source>
        <dbReference type="EnsemblMetazoa" id="Aqu2.1.33796_001"/>
    </source>
</evidence>
<dbReference type="EnsemblMetazoa" id="Aqu2.1.33796_001">
    <property type="protein sequence ID" value="Aqu2.1.33796_001"/>
    <property type="gene ID" value="Aqu2.1.33796"/>
</dbReference>
<reference evidence="2" key="1">
    <citation type="submission" date="2017-05" db="UniProtKB">
        <authorList>
            <consortium name="EnsemblMetazoa"/>
        </authorList>
    </citation>
    <scope>IDENTIFICATION</scope>
</reference>
<dbReference type="InterPro" id="IPR019748">
    <property type="entry name" value="FERM_central"/>
</dbReference>
<name>A0A1X7V1G8_AMPQE</name>
<dbReference type="eggNOG" id="KOG4229">
    <property type="taxonomic scope" value="Eukaryota"/>
</dbReference>
<dbReference type="SUPFAM" id="SSF47031">
    <property type="entry name" value="Second domain of FERM"/>
    <property type="match status" value="1"/>
</dbReference>
<dbReference type="Gene3D" id="1.20.80.10">
    <property type="match status" value="1"/>
</dbReference>
<dbReference type="CDD" id="cd13199">
    <property type="entry name" value="FERM_C2_MyoVII"/>
    <property type="match status" value="1"/>
</dbReference>
<dbReference type="SMART" id="SM00295">
    <property type="entry name" value="B41"/>
    <property type="match status" value="1"/>
</dbReference>
<dbReference type="InterPro" id="IPR000299">
    <property type="entry name" value="FERM_domain"/>
</dbReference>
<dbReference type="OMA" id="EDAMLHY"/>
<dbReference type="InterPro" id="IPR002404">
    <property type="entry name" value="IRS_PTB"/>
</dbReference>
<dbReference type="InterPro" id="IPR014352">
    <property type="entry name" value="FERM/acyl-CoA-bd_prot_sf"/>
</dbReference>
<sequence>MTSGARRYPPHLVEVDVIQNKTTQIFYKVFFPDDSSQVFEIDSSTRSWDLCATIVERLGLKFKEGFSLFVQIGDKVISVPGADFFFDFVRHLTEWLKRAKSKDANSNLSYKIFFMKKLFVNITIGKDRKSDVIFHYHQELPKYLRGYHKCTRDDAALLGSYIYRVKFGDTRSHFGEIPQMLHELIPHDMLREFHPEDWKRSSSCQIFRRGKDKFLKYVSRCETFGSAFFEVRQTTEPHLPDILLIGLNKNGVMLIDPANKDILATHPFTMITNWSCGSNYFHMTIGNQIKGTRLLCETPLGHKMDDLLTSYISLIPGDIKEKNPETVGGAGSRH</sequence>
<dbReference type="InParanoid" id="A0A1X7V1G8"/>
<accession>A0A1X7V1G8</accession>
<organism evidence="2">
    <name type="scientific">Amphimedon queenslandica</name>
    <name type="common">Sponge</name>
    <dbReference type="NCBI Taxonomy" id="400682"/>
    <lineage>
        <taxon>Eukaryota</taxon>
        <taxon>Metazoa</taxon>
        <taxon>Porifera</taxon>
        <taxon>Demospongiae</taxon>
        <taxon>Heteroscleromorpha</taxon>
        <taxon>Haplosclerida</taxon>
        <taxon>Niphatidae</taxon>
        <taxon>Amphimedon</taxon>
    </lineage>
</organism>
<dbReference type="PROSITE" id="PS50057">
    <property type="entry name" value="FERM_3"/>
    <property type="match status" value="1"/>
</dbReference>
<dbReference type="CDD" id="cd17093">
    <property type="entry name" value="FERM2_F1_Myosin-VII"/>
    <property type="match status" value="1"/>
</dbReference>
<evidence type="ECO:0000259" key="1">
    <source>
        <dbReference type="PROSITE" id="PS50057"/>
    </source>
</evidence>